<name>S3CJU8_9BURK</name>
<reference evidence="3 4" key="1">
    <citation type="submission" date="2013-04" db="EMBL/GenBank/DDBJ databases">
        <title>The Genome Sequence of Sutterella wadsworthensis HGA0223.</title>
        <authorList>
            <consortium name="The Broad Institute Genomics Platform"/>
            <person name="Earl A."/>
            <person name="Ward D."/>
            <person name="Feldgarden M."/>
            <person name="Gevers D."/>
            <person name="Schmidt T.M."/>
            <person name="Dover J."/>
            <person name="Dai D."/>
            <person name="Walker B."/>
            <person name="Young S."/>
            <person name="Zeng Q."/>
            <person name="Gargeya S."/>
            <person name="Fitzgerald M."/>
            <person name="Haas B."/>
            <person name="Abouelleil A."/>
            <person name="Allen A.W."/>
            <person name="Alvarado L."/>
            <person name="Arachchi H.M."/>
            <person name="Berlin A.M."/>
            <person name="Chapman S.B."/>
            <person name="Gainer-Dewar J."/>
            <person name="Goldberg J."/>
            <person name="Griggs A."/>
            <person name="Gujja S."/>
            <person name="Hansen M."/>
            <person name="Howarth C."/>
            <person name="Imamovic A."/>
            <person name="Ireland A."/>
            <person name="Larimer J."/>
            <person name="McCowan C."/>
            <person name="Murphy C."/>
            <person name="Pearson M."/>
            <person name="Poon T.W."/>
            <person name="Priest M."/>
            <person name="Roberts A."/>
            <person name="Saif S."/>
            <person name="Shea T."/>
            <person name="Sisk P."/>
            <person name="Sykes S."/>
            <person name="Wortman J."/>
            <person name="Nusbaum C."/>
            <person name="Birren B."/>
        </authorList>
    </citation>
    <scope>NUCLEOTIDE SEQUENCE [LARGE SCALE GENOMIC DNA]</scope>
    <source>
        <strain evidence="3 4">HGA0223</strain>
    </source>
</reference>
<evidence type="ECO:0000259" key="2">
    <source>
        <dbReference type="Pfam" id="PF03724"/>
    </source>
</evidence>
<feature type="chain" id="PRO_5004507305" description="DUF306 domain-containing protein" evidence="1">
    <location>
        <begin position="22"/>
        <end position="152"/>
    </location>
</feature>
<dbReference type="Proteomes" id="UP000014400">
    <property type="component" value="Unassembled WGS sequence"/>
</dbReference>
<organism evidence="3 4">
    <name type="scientific">Sutterella wadsworthensis HGA0223</name>
    <dbReference type="NCBI Taxonomy" id="1203554"/>
    <lineage>
        <taxon>Bacteria</taxon>
        <taxon>Pseudomonadati</taxon>
        <taxon>Pseudomonadota</taxon>
        <taxon>Betaproteobacteria</taxon>
        <taxon>Burkholderiales</taxon>
        <taxon>Sutterellaceae</taxon>
        <taxon>Sutterella</taxon>
    </lineage>
</organism>
<dbReference type="AlphaFoldDB" id="S3CJU8"/>
<feature type="domain" description="DUF306" evidence="2">
    <location>
        <begin position="47"/>
        <end position="142"/>
    </location>
</feature>
<proteinExistence type="predicted"/>
<dbReference type="InterPro" id="IPR053147">
    <property type="entry name" value="Hsp_HslJ-like"/>
</dbReference>
<dbReference type="HOGENOM" id="CLU_075808_6_3_4"/>
<dbReference type="PANTHER" id="PTHR35535:SF2">
    <property type="entry name" value="DUF306 DOMAIN-CONTAINING PROTEIN"/>
    <property type="match status" value="1"/>
</dbReference>
<dbReference type="Gene3D" id="2.40.128.270">
    <property type="match status" value="1"/>
</dbReference>
<gene>
    <name evidence="3" type="ORF">HMPREF1476_00570</name>
</gene>
<dbReference type="EMBL" id="ATCF01000010">
    <property type="protein sequence ID" value="EPE00790.1"/>
    <property type="molecule type" value="Genomic_DNA"/>
</dbReference>
<dbReference type="STRING" id="1203554.HMPREF1476_00570"/>
<keyword evidence="4" id="KW-1185">Reference proteome</keyword>
<dbReference type="InterPro" id="IPR038670">
    <property type="entry name" value="HslJ-like_sf"/>
</dbReference>
<accession>S3CJU8</accession>
<dbReference type="InterPro" id="IPR005184">
    <property type="entry name" value="DUF306_Meta_HslJ"/>
</dbReference>
<comment type="caution">
    <text evidence="3">The sequence shown here is derived from an EMBL/GenBank/DDBJ whole genome shotgun (WGS) entry which is preliminary data.</text>
</comment>
<dbReference type="PATRIC" id="fig|1203554.3.peg.553"/>
<evidence type="ECO:0000256" key="1">
    <source>
        <dbReference type="SAM" id="SignalP"/>
    </source>
</evidence>
<dbReference type="Pfam" id="PF03724">
    <property type="entry name" value="META"/>
    <property type="match status" value="1"/>
</dbReference>
<feature type="signal peptide" evidence="1">
    <location>
        <begin position="1"/>
        <end position="21"/>
    </location>
</feature>
<keyword evidence="1" id="KW-0732">Signal</keyword>
<dbReference type="RefSeq" id="WP_016473941.1">
    <property type="nucleotide sequence ID" value="NZ_KE150480.1"/>
</dbReference>
<evidence type="ECO:0000313" key="3">
    <source>
        <dbReference type="EMBL" id="EPE00790.1"/>
    </source>
</evidence>
<dbReference type="PROSITE" id="PS51257">
    <property type="entry name" value="PROKAR_LIPOPROTEIN"/>
    <property type="match status" value="1"/>
</dbReference>
<sequence length="152" mass="15954">MLKKLLPALCCAALAAGCASTATTGSSAEPLSGEKPAQLADRSFMWVDGASEDCELPPSIRFGADGRISGQAGCNRMLGSWKQDGKTIDLGQIATTMRLCGPAFMEVEKKFLSLLGAAKYITAAADGEGIVLWNDKGEKLVELLPERAGKCD</sequence>
<protein>
    <recommendedName>
        <fullName evidence="2">DUF306 domain-containing protein</fullName>
    </recommendedName>
</protein>
<dbReference type="PANTHER" id="PTHR35535">
    <property type="entry name" value="HEAT SHOCK PROTEIN HSLJ"/>
    <property type="match status" value="1"/>
</dbReference>
<evidence type="ECO:0000313" key="4">
    <source>
        <dbReference type="Proteomes" id="UP000014400"/>
    </source>
</evidence>
<dbReference type="eggNOG" id="COG3187">
    <property type="taxonomic scope" value="Bacteria"/>
</dbReference>